<dbReference type="AlphaFoldDB" id="A0A0C3BIX1"/>
<dbReference type="Proteomes" id="UP000054097">
    <property type="component" value="Unassembled WGS sequence"/>
</dbReference>
<proteinExistence type="predicted"/>
<dbReference type="HOGENOM" id="CLU_580281_0_0_1"/>
<dbReference type="SUPFAM" id="SSF52047">
    <property type="entry name" value="RNI-like"/>
    <property type="match status" value="1"/>
</dbReference>
<name>A0A0C3BIX1_SERVB</name>
<dbReference type="InterPro" id="IPR001810">
    <property type="entry name" value="F-box_dom"/>
</dbReference>
<evidence type="ECO:0000259" key="1">
    <source>
        <dbReference type="PROSITE" id="PS50181"/>
    </source>
</evidence>
<dbReference type="PROSITE" id="PS50181">
    <property type="entry name" value="FBOX"/>
    <property type="match status" value="1"/>
</dbReference>
<dbReference type="EMBL" id="KN824282">
    <property type="protein sequence ID" value="KIM31466.1"/>
    <property type="molecule type" value="Genomic_DNA"/>
</dbReference>
<protein>
    <recommendedName>
        <fullName evidence="1">F-box domain-containing protein</fullName>
    </recommendedName>
</protein>
<keyword evidence="3" id="KW-1185">Reference proteome</keyword>
<accession>A0A0C3BIX1</accession>
<evidence type="ECO:0000313" key="3">
    <source>
        <dbReference type="Proteomes" id="UP000054097"/>
    </source>
</evidence>
<reference evidence="2 3" key="1">
    <citation type="submission" date="2014-04" db="EMBL/GenBank/DDBJ databases">
        <authorList>
            <consortium name="DOE Joint Genome Institute"/>
            <person name="Kuo A."/>
            <person name="Zuccaro A."/>
            <person name="Kohler A."/>
            <person name="Nagy L.G."/>
            <person name="Floudas D."/>
            <person name="Copeland A."/>
            <person name="Barry K.W."/>
            <person name="Cichocki N."/>
            <person name="Veneault-Fourrey C."/>
            <person name="LaButti K."/>
            <person name="Lindquist E.A."/>
            <person name="Lipzen A."/>
            <person name="Lundell T."/>
            <person name="Morin E."/>
            <person name="Murat C."/>
            <person name="Sun H."/>
            <person name="Tunlid A."/>
            <person name="Henrissat B."/>
            <person name="Grigoriev I.V."/>
            <person name="Hibbett D.S."/>
            <person name="Martin F."/>
            <person name="Nordberg H.P."/>
            <person name="Cantor M.N."/>
            <person name="Hua S.X."/>
        </authorList>
    </citation>
    <scope>NUCLEOTIDE SEQUENCE [LARGE SCALE GENOMIC DNA]</scope>
    <source>
        <strain evidence="2 3">MAFF 305830</strain>
    </source>
</reference>
<reference evidence="3" key="2">
    <citation type="submission" date="2015-01" db="EMBL/GenBank/DDBJ databases">
        <title>Evolutionary Origins and Diversification of the Mycorrhizal Mutualists.</title>
        <authorList>
            <consortium name="DOE Joint Genome Institute"/>
            <consortium name="Mycorrhizal Genomics Consortium"/>
            <person name="Kohler A."/>
            <person name="Kuo A."/>
            <person name="Nagy L.G."/>
            <person name="Floudas D."/>
            <person name="Copeland A."/>
            <person name="Barry K.W."/>
            <person name="Cichocki N."/>
            <person name="Veneault-Fourrey C."/>
            <person name="LaButti K."/>
            <person name="Lindquist E.A."/>
            <person name="Lipzen A."/>
            <person name="Lundell T."/>
            <person name="Morin E."/>
            <person name="Murat C."/>
            <person name="Riley R."/>
            <person name="Ohm R."/>
            <person name="Sun H."/>
            <person name="Tunlid A."/>
            <person name="Henrissat B."/>
            <person name="Grigoriev I.V."/>
            <person name="Hibbett D.S."/>
            <person name="Martin F."/>
        </authorList>
    </citation>
    <scope>NUCLEOTIDE SEQUENCE [LARGE SCALE GENOMIC DNA]</scope>
    <source>
        <strain evidence="3">MAFF 305830</strain>
    </source>
</reference>
<feature type="domain" description="F-box" evidence="1">
    <location>
        <begin position="122"/>
        <end position="168"/>
    </location>
</feature>
<dbReference type="OrthoDB" id="613763at2759"/>
<organism evidence="2 3">
    <name type="scientific">Serendipita vermifera MAFF 305830</name>
    <dbReference type="NCBI Taxonomy" id="933852"/>
    <lineage>
        <taxon>Eukaryota</taxon>
        <taxon>Fungi</taxon>
        <taxon>Dikarya</taxon>
        <taxon>Basidiomycota</taxon>
        <taxon>Agaricomycotina</taxon>
        <taxon>Agaricomycetes</taxon>
        <taxon>Sebacinales</taxon>
        <taxon>Serendipitaceae</taxon>
        <taxon>Serendipita</taxon>
    </lineage>
</organism>
<sequence length="471" mass="52129">MSTRLTILTHGQPMMSDQLSSRNGHVKLVGIGQEDDESCTQLSRAPRIGSMPMLRTQIGPSMPTPVSPISYMSQYWPQAPITVERSQVYTRDMIKPPTISQKEQQLRYLPTPPASPSTPRAPPSMFTLPNETLDRVFSFLPLTMLPTLMRANRLCHALAERQLYFKVQHIQLYEGPENEGNTSWQCLRTLASRHSAATSVRHFAVRGLPWMDSSAASILLRALGNMTKLCSLHLELGAPFEKALVRDKLAMTALTSLCALNVSDAQAALALCSTISGIRRLTTPSALPLAALRIAPDSPLDVSAVHELLQALTWGQTGDLQVLQMALICESEDELPEILGKLAQSLPCLETLGLHVKINNEEKMCEIDVTQEEDRVSRLLQRMSDALARFPSLRKISLATVPFPAPTWVQLAQGDIENLVKGCQRLEVLELQWSVWHAEAITGGQSWIPVPAPPGHSYIRSSWIYEHASVL</sequence>
<gene>
    <name evidence="2" type="ORF">M408DRAFT_327667</name>
</gene>
<evidence type="ECO:0000313" key="2">
    <source>
        <dbReference type="EMBL" id="KIM31466.1"/>
    </source>
</evidence>